<dbReference type="InterPro" id="IPR029063">
    <property type="entry name" value="SAM-dependent_MTases_sf"/>
</dbReference>
<name>A0A382HN38_9ZZZZ</name>
<protein>
    <recommendedName>
        <fullName evidence="1">Methyltransferase domain-containing protein</fullName>
    </recommendedName>
</protein>
<feature type="domain" description="Methyltransferase" evidence="1">
    <location>
        <begin position="134"/>
        <end position="251"/>
    </location>
</feature>
<dbReference type="EMBL" id="UINC01062265">
    <property type="protein sequence ID" value="SVB88708.1"/>
    <property type="molecule type" value="Genomic_DNA"/>
</dbReference>
<reference evidence="2" key="1">
    <citation type="submission" date="2018-05" db="EMBL/GenBank/DDBJ databases">
        <authorList>
            <person name="Lanie J.A."/>
            <person name="Ng W.-L."/>
            <person name="Kazmierczak K.M."/>
            <person name="Andrzejewski T.M."/>
            <person name="Davidsen T.M."/>
            <person name="Wayne K.J."/>
            <person name="Tettelin H."/>
            <person name="Glass J.I."/>
            <person name="Rusch D."/>
            <person name="Podicherti R."/>
            <person name="Tsui H.-C.T."/>
            <person name="Winkler M.E."/>
        </authorList>
    </citation>
    <scope>NUCLEOTIDE SEQUENCE</scope>
</reference>
<evidence type="ECO:0000259" key="1">
    <source>
        <dbReference type="Pfam" id="PF13847"/>
    </source>
</evidence>
<dbReference type="Pfam" id="PF13847">
    <property type="entry name" value="Methyltransf_31"/>
    <property type="match status" value="1"/>
</dbReference>
<sequence>MTNVEKFLDYFSQHCQVYYPSIKKTHLNHRKSFEELTQIMFNWAENHLGENWTEVLAKGYTHFLMDVNRSQIEYERRGNYLNKSYKEVFNHVYNNHEYMNLYVWGTFVSTFSYEHHMEIYDFYKNSFIPHLNPKGGHLLDLGSGSGVWSFLTTHFVPQWFSQGIDISEKSVELATGMAMNSNLNNRVNFKLSNALNFKGAKKYNAAISSFLMEHLEKPELLLQNMASNLETRGYAFVTAGLTAAEVDHISEFRRESEIVLMAEEAGFRVVNMFSAAPPSHSNSYKFLPRSLALILQKRKNAVW</sequence>
<gene>
    <name evidence="2" type="ORF">METZ01_LOCUS241562</name>
</gene>
<proteinExistence type="predicted"/>
<dbReference type="SUPFAM" id="SSF53335">
    <property type="entry name" value="S-adenosyl-L-methionine-dependent methyltransferases"/>
    <property type="match status" value="1"/>
</dbReference>
<organism evidence="2">
    <name type="scientific">marine metagenome</name>
    <dbReference type="NCBI Taxonomy" id="408172"/>
    <lineage>
        <taxon>unclassified sequences</taxon>
        <taxon>metagenomes</taxon>
        <taxon>ecological metagenomes</taxon>
    </lineage>
</organism>
<evidence type="ECO:0000313" key="2">
    <source>
        <dbReference type="EMBL" id="SVB88708.1"/>
    </source>
</evidence>
<dbReference type="Gene3D" id="3.40.50.150">
    <property type="entry name" value="Vaccinia Virus protein VP39"/>
    <property type="match status" value="1"/>
</dbReference>
<dbReference type="InterPro" id="IPR025714">
    <property type="entry name" value="Methyltranfer_dom"/>
</dbReference>
<dbReference type="CDD" id="cd02440">
    <property type="entry name" value="AdoMet_MTases"/>
    <property type="match status" value="1"/>
</dbReference>
<accession>A0A382HN38</accession>
<dbReference type="AlphaFoldDB" id="A0A382HN38"/>